<protein>
    <submittedName>
        <fullName evidence="3">MLP-like protein 34</fullName>
    </submittedName>
</protein>
<dbReference type="PANTHER" id="PTHR31338">
    <property type="entry name" value="POLYKETIDE CYCLASE/DEHYDRASE AND LIPID TRANSPORT SUPERFAMILY PROTEIN"/>
    <property type="match status" value="1"/>
</dbReference>
<name>A0A834SRT1_9FABA</name>
<keyword evidence="4" id="KW-1185">Reference proteome</keyword>
<dbReference type="Gene3D" id="3.30.530.20">
    <property type="match status" value="1"/>
</dbReference>
<evidence type="ECO:0000259" key="2">
    <source>
        <dbReference type="SMART" id="SM01037"/>
    </source>
</evidence>
<dbReference type="GO" id="GO:0006952">
    <property type="term" value="P:defense response"/>
    <property type="evidence" value="ECO:0007669"/>
    <property type="project" value="InterPro"/>
</dbReference>
<evidence type="ECO:0000313" key="4">
    <source>
        <dbReference type="Proteomes" id="UP000634136"/>
    </source>
</evidence>
<organism evidence="3 4">
    <name type="scientific">Senna tora</name>
    <dbReference type="NCBI Taxonomy" id="362788"/>
    <lineage>
        <taxon>Eukaryota</taxon>
        <taxon>Viridiplantae</taxon>
        <taxon>Streptophyta</taxon>
        <taxon>Embryophyta</taxon>
        <taxon>Tracheophyta</taxon>
        <taxon>Spermatophyta</taxon>
        <taxon>Magnoliopsida</taxon>
        <taxon>eudicotyledons</taxon>
        <taxon>Gunneridae</taxon>
        <taxon>Pentapetalae</taxon>
        <taxon>rosids</taxon>
        <taxon>fabids</taxon>
        <taxon>Fabales</taxon>
        <taxon>Fabaceae</taxon>
        <taxon>Caesalpinioideae</taxon>
        <taxon>Cassia clade</taxon>
        <taxon>Senna</taxon>
    </lineage>
</organism>
<comment type="similarity">
    <text evidence="1">Belongs to the MLP family.</text>
</comment>
<accession>A0A834SRT1</accession>
<dbReference type="InterPro" id="IPR023393">
    <property type="entry name" value="START-like_dom_sf"/>
</dbReference>
<proteinExistence type="inferred from homology"/>
<dbReference type="SMART" id="SM01037">
    <property type="entry name" value="Bet_v_1"/>
    <property type="match status" value="1"/>
</dbReference>
<comment type="caution">
    <text evidence="3">The sequence shown here is derived from an EMBL/GenBank/DDBJ whole genome shotgun (WGS) entry which is preliminary data.</text>
</comment>
<gene>
    <name evidence="3" type="ORF">G2W53_035462</name>
</gene>
<dbReference type="InterPro" id="IPR000916">
    <property type="entry name" value="Bet_v_I/MLP"/>
</dbReference>
<feature type="domain" description="Bet v I/Major latex protein" evidence="2">
    <location>
        <begin position="2"/>
        <end position="152"/>
    </location>
</feature>
<dbReference type="Pfam" id="PF00407">
    <property type="entry name" value="Bet_v_1"/>
    <property type="match status" value="1"/>
</dbReference>
<dbReference type="AlphaFoldDB" id="A0A834SRT1"/>
<dbReference type="PANTHER" id="PTHR31338:SF16">
    <property type="entry name" value="POLYKETIDE CYCLASE_DEHYDRASE AND LIPID TRANSPORT SUPERFAMILY PROTEIN"/>
    <property type="match status" value="1"/>
</dbReference>
<dbReference type="EMBL" id="JAAIUW010000011">
    <property type="protein sequence ID" value="KAF7808719.1"/>
    <property type="molecule type" value="Genomic_DNA"/>
</dbReference>
<dbReference type="OrthoDB" id="1847301at2759"/>
<dbReference type="SUPFAM" id="SSF55961">
    <property type="entry name" value="Bet v1-like"/>
    <property type="match status" value="1"/>
</dbReference>
<evidence type="ECO:0000313" key="3">
    <source>
        <dbReference type="EMBL" id="KAF7808719.1"/>
    </source>
</evidence>
<dbReference type="InterPro" id="IPR052006">
    <property type="entry name" value="MLP-like"/>
</dbReference>
<sequence>MALSGKLEGEVEVHSPAAKFFSLFVTELHEVQNITDVVHHTKVHQGDWHGVGSHSIKHWTFTLDGKVVNCKEHFEEIDHSNKTLTFNLFDGDASEKYKMLKAKLIVVDKGQGALAKWTYEYEKVHEAIPPPQGYLDFAIKVTKDVDAHLLKP</sequence>
<evidence type="ECO:0000256" key="1">
    <source>
        <dbReference type="ARBA" id="ARBA00038242"/>
    </source>
</evidence>
<dbReference type="CDD" id="cd07816">
    <property type="entry name" value="Bet_v1-like"/>
    <property type="match status" value="1"/>
</dbReference>
<reference evidence="3" key="1">
    <citation type="submission" date="2020-09" db="EMBL/GenBank/DDBJ databases">
        <title>Genome-Enabled Discovery of Anthraquinone Biosynthesis in Senna tora.</title>
        <authorList>
            <person name="Kang S.-H."/>
            <person name="Pandey R.P."/>
            <person name="Lee C.-M."/>
            <person name="Sim J.-S."/>
            <person name="Jeong J.-T."/>
            <person name="Choi B.-S."/>
            <person name="Jung M."/>
            <person name="Ginzburg D."/>
            <person name="Zhao K."/>
            <person name="Won S.Y."/>
            <person name="Oh T.-J."/>
            <person name="Yu Y."/>
            <person name="Kim N.-H."/>
            <person name="Lee O.R."/>
            <person name="Lee T.-H."/>
            <person name="Bashyal P."/>
            <person name="Kim T.-S."/>
            <person name="Lee W.-H."/>
            <person name="Kawkins C."/>
            <person name="Kim C.-K."/>
            <person name="Kim J.S."/>
            <person name="Ahn B.O."/>
            <person name="Rhee S.Y."/>
            <person name="Sohng J.K."/>
        </authorList>
    </citation>
    <scope>NUCLEOTIDE SEQUENCE</scope>
    <source>
        <tissue evidence="3">Leaf</tissue>
    </source>
</reference>
<dbReference type="Proteomes" id="UP000634136">
    <property type="component" value="Unassembled WGS sequence"/>
</dbReference>